<organism evidence="13 14">
    <name type="scientific">Sporosarcina newyorkensis</name>
    <dbReference type="NCBI Taxonomy" id="759851"/>
    <lineage>
        <taxon>Bacteria</taxon>
        <taxon>Bacillati</taxon>
        <taxon>Bacillota</taxon>
        <taxon>Bacilli</taxon>
        <taxon>Bacillales</taxon>
        <taxon>Caryophanaceae</taxon>
        <taxon>Sporosarcina</taxon>
    </lineage>
</organism>
<evidence type="ECO:0000256" key="2">
    <source>
        <dbReference type="ARBA" id="ARBA00009165"/>
    </source>
</evidence>
<feature type="transmembrane region" description="Helical" evidence="12">
    <location>
        <begin position="187"/>
        <end position="205"/>
    </location>
</feature>
<dbReference type="PANTHER" id="PTHR36844">
    <property type="entry name" value="PROTEASE PRSW"/>
    <property type="match status" value="1"/>
</dbReference>
<evidence type="ECO:0000256" key="8">
    <source>
        <dbReference type="ARBA" id="ARBA00022989"/>
    </source>
</evidence>
<evidence type="ECO:0000313" key="14">
    <source>
        <dbReference type="Proteomes" id="UP000190042"/>
    </source>
</evidence>
<accession>A0A1T4XD16</accession>
<feature type="transmembrane region" description="Helical" evidence="12">
    <location>
        <begin position="162"/>
        <end position="181"/>
    </location>
</feature>
<dbReference type="InterPro" id="IPR023596">
    <property type="entry name" value="Peptidase_PrsW_arch/bac"/>
</dbReference>
<comment type="similarity">
    <text evidence="2 11">Belongs to the protease PrsW family.</text>
</comment>
<keyword evidence="6 12" id="KW-0812">Transmembrane</keyword>
<feature type="transmembrane region" description="Helical" evidence="12">
    <location>
        <begin position="6"/>
        <end position="21"/>
    </location>
</feature>
<sequence>MFILLTVAIAPGLALFSYLYLRKQIAKEPSRTLFHAFMYGAIMTFPILFIQHVFEEEHVFSNEFLRNVLFTSSLEEFFKWIIIFILVYKIIDFEDAYDGILYGASVSLGFATVENILYLLSFGLDTAFIRALLPVSSHALFGVVMGYYFGKAKFSTESEKGRWVWIAFLAPFTLHAFYNAILFLYDYWLYLMIPFMLFLWWFGLTRVKYAHTFAMQQFRKKINAKPENPST</sequence>
<dbReference type="Proteomes" id="UP000190042">
    <property type="component" value="Unassembled WGS sequence"/>
</dbReference>
<comment type="subcellular location">
    <subcellularLocation>
        <location evidence="1">Cell membrane</location>
        <topology evidence="1">Multi-pass membrane protein</topology>
    </subcellularLocation>
</comment>
<keyword evidence="14" id="KW-1185">Reference proteome</keyword>
<proteinExistence type="inferred from homology"/>
<dbReference type="GO" id="GO:0005886">
    <property type="term" value="C:plasma membrane"/>
    <property type="evidence" value="ECO:0007669"/>
    <property type="project" value="UniProtKB-SubCell"/>
</dbReference>
<evidence type="ECO:0000256" key="10">
    <source>
        <dbReference type="ARBA" id="ARBA00030345"/>
    </source>
</evidence>
<keyword evidence="8 12" id="KW-1133">Transmembrane helix</keyword>
<evidence type="ECO:0000256" key="11">
    <source>
        <dbReference type="PIRNR" id="PIRNR016933"/>
    </source>
</evidence>
<dbReference type="RefSeq" id="WP_078816457.1">
    <property type="nucleotide sequence ID" value="NZ_FUYJ01000001.1"/>
</dbReference>
<dbReference type="GO" id="GO:0006508">
    <property type="term" value="P:proteolysis"/>
    <property type="evidence" value="ECO:0007669"/>
    <property type="project" value="UniProtKB-KW"/>
</dbReference>
<name>A0A1T4XD16_9BACL</name>
<dbReference type="Pfam" id="PF13367">
    <property type="entry name" value="PrsW-protease"/>
    <property type="match status" value="1"/>
</dbReference>
<evidence type="ECO:0000256" key="7">
    <source>
        <dbReference type="ARBA" id="ARBA00022801"/>
    </source>
</evidence>
<protein>
    <recommendedName>
        <fullName evidence="3 11">Protease PrsW</fullName>
        <ecNumber evidence="11">3.4.-.-</ecNumber>
    </recommendedName>
    <alternativeName>
        <fullName evidence="10 11">Protease responsible for activating sigma-W</fullName>
    </alternativeName>
</protein>
<dbReference type="PANTHER" id="PTHR36844:SF1">
    <property type="entry name" value="PROTEASE PRSW"/>
    <property type="match status" value="1"/>
</dbReference>
<gene>
    <name evidence="13" type="ORF">SAMN04244570_0490</name>
</gene>
<comment type="function">
    <text evidence="11">Involved in the degradation of specific anti-sigma factors.</text>
</comment>
<dbReference type="PIRSF" id="PIRSF016933">
    <property type="entry name" value="PrsW"/>
    <property type="match status" value="1"/>
</dbReference>
<feature type="transmembrane region" description="Helical" evidence="12">
    <location>
        <begin position="33"/>
        <end position="54"/>
    </location>
</feature>
<dbReference type="EMBL" id="FUYJ01000001">
    <property type="protein sequence ID" value="SKA87386.1"/>
    <property type="molecule type" value="Genomic_DNA"/>
</dbReference>
<evidence type="ECO:0000256" key="1">
    <source>
        <dbReference type="ARBA" id="ARBA00004651"/>
    </source>
</evidence>
<keyword evidence="5 11" id="KW-0645">Protease</keyword>
<dbReference type="NCBIfam" id="NF033739">
    <property type="entry name" value="intramemb_PrsW"/>
    <property type="match status" value="1"/>
</dbReference>
<feature type="transmembrane region" description="Helical" evidence="12">
    <location>
        <begin position="100"/>
        <end position="121"/>
    </location>
</feature>
<feature type="transmembrane region" description="Helical" evidence="12">
    <location>
        <begin position="69"/>
        <end position="88"/>
    </location>
</feature>
<evidence type="ECO:0000256" key="6">
    <source>
        <dbReference type="ARBA" id="ARBA00022692"/>
    </source>
</evidence>
<reference evidence="14" key="1">
    <citation type="submission" date="2017-02" db="EMBL/GenBank/DDBJ databases">
        <authorList>
            <person name="Varghese N."/>
            <person name="Submissions S."/>
        </authorList>
    </citation>
    <scope>NUCLEOTIDE SEQUENCE [LARGE SCALE GENOMIC DNA]</scope>
    <source>
        <strain evidence="14">DSM 23966</strain>
    </source>
</reference>
<keyword evidence="9 11" id="KW-0472">Membrane</keyword>
<evidence type="ECO:0000313" key="13">
    <source>
        <dbReference type="EMBL" id="SKA87386.1"/>
    </source>
</evidence>
<feature type="transmembrane region" description="Helical" evidence="12">
    <location>
        <begin position="127"/>
        <end position="150"/>
    </location>
</feature>
<dbReference type="AlphaFoldDB" id="A0A1T4XD16"/>
<evidence type="ECO:0000256" key="9">
    <source>
        <dbReference type="ARBA" id="ARBA00023136"/>
    </source>
</evidence>
<dbReference type="GO" id="GO:0008233">
    <property type="term" value="F:peptidase activity"/>
    <property type="evidence" value="ECO:0007669"/>
    <property type="project" value="UniProtKB-KW"/>
</dbReference>
<dbReference type="InterPro" id="IPR026898">
    <property type="entry name" value="PrsW"/>
</dbReference>
<evidence type="ECO:0000256" key="3">
    <source>
        <dbReference type="ARBA" id="ARBA00018997"/>
    </source>
</evidence>
<evidence type="ECO:0000256" key="12">
    <source>
        <dbReference type="SAM" id="Phobius"/>
    </source>
</evidence>
<evidence type="ECO:0000256" key="4">
    <source>
        <dbReference type="ARBA" id="ARBA00022475"/>
    </source>
</evidence>
<keyword evidence="7 11" id="KW-0378">Hydrolase</keyword>
<keyword evidence="4 11" id="KW-1003">Cell membrane</keyword>
<evidence type="ECO:0000256" key="5">
    <source>
        <dbReference type="ARBA" id="ARBA00022670"/>
    </source>
</evidence>
<dbReference type="EC" id="3.4.-.-" evidence="11"/>